<proteinExistence type="predicted"/>
<dbReference type="EMBL" id="JAGFNK010000006">
    <property type="protein sequence ID" value="KAI9512703.1"/>
    <property type="molecule type" value="Genomic_DNA"/>
</dbReference>
<evidence type="ECO:0000313" key="1">
    <source>
        <dbReference type="EMBL" id="KAI9512703.1"/>
    </source>
</evidence>
<keyword evidence="2" id="KW-1185">Reference proteome</keyword>
<dbReference type="Proteomes" id="UP001207468">
    <property type="component" value="Unassembled WGS sequence"/>
</dbReference>
<accession>A0ACC0ULY7</accession>
<name>A0ACC0ULY7_9AGAM</name>
<protein>
    <submittedName>
        <fullName evidence="1">P-loop containing nucleoside triphosphate hydrolase protein</fullName>
    </submittedName>
</protein>
<keyword evidence="1" id="KW-0378">Hydrolase</keyword>
<sequence>MPRIRKKTSKRGTTVQRANVKRKVTESRRKSKKAAKKDLTWKSKKSKDPGIPNNFPYKDQILAEIAEERRQVRLCPLFRAPLSYKKMRYAGQAAEAKARRKEEKKNLRAHQRDALKTVGKGSGEHSSANVEEGDFDGVVTLGDPSKSPSKSTKGTSAAVNPASIADTHGAPPVLTSDLSHMSAVLDKADVVIEVLDARDPLACRSSALESRVASKEGQKLLLVLNKIDTCPRETTAAWAAHLRSEHPTLLFRVASSCLPPPVTHDPTKGKRRSEAPSDDAWGSDAVSTLLELWAEEKSGGDGPLHVAVVGLTNSGKSAFINSLARKNALDVYASSSFTNSPSTTPHALEVTLELNDKPLVFIDTPGTAWQPSEDASHEERERRRAQDILLRNRGRIDRLKDPLPAVSCVVSRAETEDLMVFYGLPAFAKGDVDAFLVGVARAHGLVKKASLHSIMPSHARL</sequence>
<reference evidence="1" key="1">
    <citation type="submission" date="2021-03" db="EMBL/GenBank/DDBJ databases">
        <title>Evolutionary priming and transition to the ectomycorrhizal habit in an iconic lineage of mushroom-forming fungi: is preadaptation a requirement?</title>
        <authorList>
            <consortium name="DOE Joint Genome Institute"/>
            <person name="Looney B.P."/>
            <person name="Miyauchi S."/>
            <person name="Morin E."/>
            <person name="Drula E."/>
            <person name="Courty P.E."/>
            <person name="Chicoki N."/>
            <person name="Fauchery L."/>
            <person name="Kohler A."/>
            <person name="Kuo A."/>
            <person name="LaButti K."/>
            <person name="Pangilinan J."/>
            <person name="Lipzen A."/>
            <person name="Riley R."/>
            <person name="Andreopoulos W."/>
            <person name="He G."/>
            <person name="Johnson J."/>
            <person name="Barry K.W."/>
            <person name="Grigoriev I.V."/>
            <person name="Nagy L."/>
            <person name="Hibbett D."/>
            <person name="Henrissat B."/>
            <person name="Matheny P.B."/>
            <person name="Labbe J."/>
            <person name="Martin A.F."/>
        </authorList>
    </citation>
    <scope>NUCLEOTIDE SEQUENCE</scope>
    <source>
        <strain evidence="1">BPL698</strain>
    </source>
</reference>
<gene>
    <name evidence="1" type="ORF">F5148DRAFT_729465</name>
</gene>
<organism evidence="1 2">
    <name type="scientific">Russula earlei</name>
    <dbReference type="NCBI Taxonomy" id="71964"/>
    <lineage>
        <taxon>Eukaryota</taxon>
        <taxon>Fungi</taxon>
        <taxon>Dikarya</taxon>
        <taxon>Basidiomycota</taxon>
        <taxon>Agaricomycotina</taxon>
        <taxon>Agaricomycetes</taxon>
        <taxon>Russulales</taxon>
        <taxon>Russulaceae</taxon>
        <taxon>Russula</taxon>
    </lineage>
</organism>
<evidence type="ECO:0000313" key="2">
    <source>
        <dbReference type="Proteomes" id="UP001207468"/>
    </source>
</evidence>
<comment type="caution">
    <text evidence="1">The sequence shown here is derived from an EMBL/GenBank/DDBJ whole genome shotgun (WGS) entry which is preliminary data.</text>
</comment>